<dbReference type="GO" id="GO:0005829">
    <property type="term" value="C:cytosol"/>
    <property type="evidence" value="ECO:0007669"/>
    <property type="project" value="UniProtKB-SubCell"/>
</dbReference>
<comment type="caution">
    <text evidence="25">The sequence shown here is derived from an EMBL/GenBank/DDBJ whole genome shotgun (WGS) entry which is preliminary data.</text>
</comment>
<feature type="compositionally biased region" description="Polar residues" evidence="23">
    <location>
        <begin position="558"/>
        <end position="578"/>
    </location>
</feature>
<evidence type="ECO:0000256" key="19">
    <source>
        <dbReference type="ARBA" id="ARBA00029739"/>
    </source>
</evidence>
<evidence type="ECO:0000256" key="10">
    <source>
        <dbReference type="ARBA" id="ARBA00022703"/>
    </source>
</evidence>
<dbReference type="PROSITE" id="PS00299">
    <property type="entry name" value="UBIQUITIN_1"/>
    <property type="match status" value="1"/>
</dbReference>
<evidence type="ECO:0000256" key="8">
    <source>
        <dbReference type="ARBA" id="ARBA00022525"/>
    </source>
</evidence>
<keyword evidence="14" id="KW-0391">Immunity</keyword>
<gene>
    <name evidence="25" type="ORF">ABEB36_006645</name>
</gene>
<dbReference type="GO" id="GO:0005576">
    <property type="term" value="C:extracellular region"/>
    <property type="evidence" value="ECO:0007669"/>
    <property type="project" value="UniProtKB-SubCell"/>
</dbReference>
<evidence type="ECO:0000256" key="4">
    <source>
        <dbReference type="ARBA" id="ARBA00004550"/>
    </source>
</evidence>
<proteinExistence type="predicted"/>
<evidence type="ECO:0000256" key="5">
    <source>
        <dbReference type="ARBA" id="ARBA00021614"/>
    </source>
</evidence>
<reference evidence="25 26" key="1">
    <citation type="submission" date="2024-05" db="EMBL/GenBank/DDBJ databases">
        <title>Genetic variation in Jamaican populations of the coffee berry borer (Hypothenemus hampei).</title>
        <authorList>
            <person name="Errbii M."/>
            <person name="Myrie A."/>
        </authorList>
    </citation>
    <scope>NUCLEOTIDE SEQUENCE [LARGE SCALE GENOMIC DNA]</scope>
    <source>
        <strain evidence="25">JA-Hopewell-2020-01-JO</strain>
        <tissue evidence="25">Whole body</tissue>
    </source>
</reference>
<keyword evidence="16" id="KW-0007">Acetylation</keyword>
<evidence type="ECO:0000256" key="11">
    <source>
        <dbReference type="ARBA" id="ARBA00022737"/>
    </source>
</evidence>
<comment type="function">
    <text evidence="1">Released extracellularly via exosomes, it is a ligand of the natural killer/NK cells receptor NCR3 and stimulates NK cells cytotoxicity. It may thereby trigger NK cells cytotoxicity against neighboring tumor cells and immature myeloid dendritic cells (DC).</text>
</comment>
<evidence type="ECO:0000313" key="26">
    <source>
        <dbReference type="Proteomes" id="UP001566132"/>
    </source>
</evidence>
<evidence type="ECO:0000256" key="13">
    <source>
        <dbReference type="ARBA" id="ARBA00022853"/>
    </source>
</evidence>
<feature type="region of interest" description="Disordered" evidence="23">
    <location>
        <begin position="378"/>
        <end position="423"/>
    </location>
</feature>
<dbReference type="GO" id="GO:0006915">
    <property type="term" value="P:apoptotic process"/>
    <property type="evidence" value="ECO:0007669"/>
    <property type="project" value="UniProtKB-KW"/>
</dbReference>
<evidence type="ECO:0000256" key="7">
    <source>
        <dbReference type="ARBA" id="ARBA00022490"/>
    </source>
</evidence>
<feature type="compositionally biased region" description="Low complexity" evidence="23">
    <location>
        <begin position="731"/>
        <end position="740"/>
    </location>
</feature>
<dbReference type="Proteomes" id="UP001566132">
    <property type="component" value="Unassembled WGS sequence"/>
</dbReference>
<organism evidence="25 26">
    <name type="scientific">Hypothenemus hampei</name>
    <name type="common">Coffee berry borer</name>
    <dbReference type="NCBI Taxonomy" id="57062"/>
    <lineage>
        <taxon>Eukaryota</taxon>
        <taxon>Metazoa</taxon>
        <taxon>Ecdysozoa</taxon>
        <taxon>Arthropoda</taxon>
        <taxon>Hexapoda</taxon>
        <taxon>Insecta</taxon>
        <taxon>Pterygota</taxon>
        <taxon>Neoptera</taxon>
        <taxon>Endopterygota</taxon>
        <taxon>Coleoptera</taxon>
        <taxon>Polyphaga</taxon>
        <taxon>Cucujiformia</taxon>
        <taxon>Curculionidae</taxon>
        <taxon>Scolytinae</taxon>
        <taxon>Hypothenemus</taxon>
    </lineage>
</organism>
<keyword evidence="13" id="KW-0156">Chromatin regulator</keyword>
<dbReference type="Pfam" id="PF12057">
    <property type="entry name" value="BAG6"/>
    <property type="match status" value="1"/>
</dbReference>
<dbReference type="GO" id="GO:0007283">
    <property type="term" value="P:spermatogenesis"/>
    <property type="evidence" value="ECO:0007669"/>
    <property type="project" value="UniProtKB-KW"/>
</dbReference>
<evidence type="ECO:0000256" key="17">
    <source>
        <dbReference type="ARBA" id="ARBA00023186"/>
    </source>
</evidence>
<feature type="region of interest" description="Disordered" evidence="23">
    <location>
        <begin position="75"/>
        <end position="99"/>
    </location>
</feature>
<feature type="compositionally biased region" description="Low complexity" evidence="23">
    <location>
        <begin position="383"/>
        <end position="414"/>
    </location>
</feature>
<evidence type="ECO:0000256" key="14">
    <source>
        <dbReference type="ARBA" id="ARBA00022859"/>
    </source>
</evidence>
<keyword evidence="26" id="KW-1185">Reference proteome</keyword>
<dbReference type="PANTHER" id="PTHR15204:SF0">
    <property type="entry name" value="LARGE PROLINE-RICH PROTEIN BAG6"/>
    <property type="match status" value="1"/>
</dbReference>
<feature type="region of interest" description="Disordered" evidence="23">
    <location>
        <begin position="210"/>
        <end position="266"/>
    </location>
</feature>
<feature type="compositionally biased region" description="Polar residues" evidence="23">
    <location>
        <begin position="704"/>
        <end position="717"/>
    </location>
</feature>
<evidence type="ECO:0000256" key="9">
    <source>
        <dbReference type="ARBA" id="ARBA00022553"/>
    </source>
</evidence>
<evidence type="ECO:0000256" key="2">
    <source>
        <dbReference type="ARBA" id="ARBA00004123"/>
    </source>
</evidence>
<comment type="subunit">
    <text evidence="22">Component of the BAG6/BAT3 complex, also named BAT3 complex, at least composed of BAG6, UBL4A and GET4/TRC35. Interacts with GET4; the interaction is direct and localizes BAG6 in the cytosol. Interacts with UBL4A; the interaction is direct and required for UBL4A protein stability. Interacts with AIFM1. Interacts with HSPA2. Interacts with CTCFL. Interacts with p300/EP300. Interacts (via ubiquitin-like domain) with RNF126; required for BAG6-dependent ubiquitination of proteins mislocalized to the cytosol. Interacts (via ubiquitin-like domain) with SGTA; SGTA competes with RNF126 by binding the same region of BAG6, thereby promoting deubiquitination of BAG6-target proteins and rescuing them from degradation. Interacts with ricin A chain. Interacts with VCP and AMFR; both form the VCP/p97-AMFR/gp78 complex. Interacts with SYVN1. Interacts with USP13; the interaction is direct and may mediate UBL4A deubiquitination. Interacts with ZFAND2B. Interacts with KPNA2. Interacts with UBQLN4.</text>
</comment>
<comment type="function">
    <text evidence="21">Involved in DNA damage-induced apoptosis: following DNA damage, accumulates in the nucleus and forms a complex with p300/EP300, enhancing p300/EP300-mediated p53/TP53 acetylation leading to increase p53/TP53 transcriptional activity. When nuclear, may also act as a component of some chromatin regulator complex that regulates histone 3 'Lys-4' dimethylation (H3K4me2).</text>
</comment>
<dbReference type="GO" id="GO:0030154">
    <property type="term" value="P:cell differentiation"/>
    <property type="evidence" value="ECO:0007669"/>
    <property type="project" value="UniProtKB-KW"/>
</dbReference>
<evidence type="ECO:0000256" key="6">
    <source>
        <dbReference type="ARBA" id="ARBA00022448"/>
    </source>
</evidence>
<evidence type="ECO:0000256" key="23">
    <source>
        <dbReference type="SAM" id="MobiDB-lite"/>
    </source>
</evidence>
<keyword evidence="15" id="KW-0744">Spermatogenesis</keyword>
<evidence type="ECO:0000256" key="12">
    <source>
        <dbReference type="ARBA" id="ARBA00022782"/>
    </source>
</evidence>
<feature type="region of interest" description="Disordered" evidence="23">
    <location>
        <begin position="635"/>
        <end position="666"/>
    </location>
</feature>
<evidence type="ECO:0000256" key="21">
    <source>
        <dbReference type="ARBA" id="ARBA00046003"/>
    </source>
</evidence>
<dbReference type="InterPro" id="IPR029071">
    <property type="entry name" value="Ubiquitin-like_domsf"/>
</dbReference>
<dbReference type="InterPro" id="IPR000626">
    <property type="entry name" value="Ubiquitin-like_dom"/>
</dbReference>
<keyword evidence="11" id="KW-0677">Repeat</keyword>
<feature type="compositionally biased region" description="Polar residues" evidence="23">
    <location>
        <begin position="216"/>
        <end position="252"/>
    </location>
</feature>
<dbReference type="CDD" id="cd01809">
    <property type="entry name" value="Ubl_BAG6"/>
    <property type="match status" value="1"/>
</dbReference>
<feature type="domain" description="Ubiquitin-like" evidence="24">
    <location>
        <begin position="2"/>
        <end position="63"/>
    </location>
</feature>
<evidence type="ECO:0000256" key="20">
    <source>
        <dbReference type="ARBA" id="ARBA00030033"/>
    </source>
</evidence>
<feature type="compositionally biased region" description="Low complexity" evidence="23">
    <location>
        <begin position="452"/>
        <end position="507"/>
    </location>
</feature>
<feature type="compositionally biased region" description="Low complexity" evidence="23">
    <location>
        <begin position="644"/>
        <end position="658"/>
    </location>
</feature>
<keyword evidence="17" id="KW-0143">Chaperone</keyword>
<keyword evidence="12" id="KW-0221">Differentiation</keyword>
<name>A0ABD1EU96_HYPHA</name>
<evidence type="ECO:0000256" key="22">
    <source>
        <dbReference type="ARBA" id="ARBA00046936"/>
    </source>
</evidence>
<accession>A0ABD1EU96</accession>
<sequence length="1176" mass="128439">MINVTVKTLDSQNHQFTVDANLTVEQFKNYIADTVDIPADRQRIIYCGRILQDTSKLSDYDVDGKVVHLVHRAPPSTTTTTRNVRSLTPPPDFNRARGGFRGFDRVGNAVYMGLGSMTFPQGLMDPTHVIPPRATHTLSSSRLNVARRMLRNAEHVIRQLEAPNSEEDSEEPAEEEMTPVIEARVIVPSGDQPFDETAIINAVQNTIFPTVGGRTGPTTSSGLMQGSGSRQLSTSAPETPRSTSTENLNAEANSEPPREVPRQSQQCRGTEMAVLLRTLNELQVRLAPFLARYQAFMEEDPQVPASEVTTNHHIMNRVSKVLHYFGHAYHSLSDIIIHVDQPPPRLLLCRPILIQPPPVVQAGIPIQVEAQVHVSADRPMAPNSSSTNTTSNAPVHSQASSTTASNATPTNQTQSQPTATNSNLTSAFVGAPFLPTGAMRVISTPLEIRTLRSNTSRSRTSVSADRSTASSATANSQSNQSATVGDTATAPPATTTTTTTTTSGGATEPQAGRTSNPNLEFFMEVTPEALRSGNLVQSLMQIVGTQIGESILQAQNQRAESLAQSNSQPGNAQQTSQSRPTQSNSGTTTTSTGTRSTPRPHVHMTQQAVQGGFDPFLHCYSHHINHIRPQRLVSVRSQSNRQEASSATGSPTAPAQPGSATAENTNNELPDMVRQFQEALSNLPADMFDISRIFGSRDTRPGETGQQETRSTSQQTAVVPPRVASTTTSRQNGNGEGSEQGQERFPDLISLLSGLMNQNLPDLLPTGPTLDVYMRFFNPEFHVAGESLVADLIMLLLRNLRINDLFIMSSGNLTPLYRLDGAIRDFVRSQVCENDTSETGIARGTDRIIVDFRPILGTLESITARDNINMVSTIDGFLRQRLPAIIRLALIPTTTTEGDSSAQQDNTNLLSTIFRATSELFTLAIHCSANGQQDVETACADAMLAAFFSQSNVPNEIHNFVMNSGRAGFRTILEDLNIPVSDIEQYVVRDVPQDDSINVEDNIMQQDQIVEPEVAVESMEVDLPVESSAQVEDPEPFPNVVWGSEPWHRQTPEEWVPIITRDIQKQKKQNCQPPFSDAYISGMPSKRRKLINDTKPQGSISQVISDGVRQAVTTTGLSSSAPLDVVAQAAADSVEIQSAYRRLLRTSVRSNLRNNEDFNPERYPNIARYFDESTSE</sequence>
<dbReference type="GO" id="GO:0002376">
    <property type="term" value="P:immune system process"/>
    <property type="evidence" value="ECO:0007669"/>
    <property type="project" value="UniProtKB-KW"/>
</dbReference>
<evidence type="ECO:0000256" key="1">
    <source>
        <dbReference type="ARBA" id="ARBA00002067"/>
    </source>
</evidence>
<comment type="subcellular location">
    <subcellularLocation>
        <location evidence="3">Cytoplasm</location>
        <location evidence="3">Cytosol</location>
    </subcellularLocation>
    <subcellularLocation>
        <location evidence="2">Nucleus</location>
    </subcellularLocation>
    <subcellularLocation>
        <location evidence="4">Secreted</location>
        <location evidence="4">Extracellular exosome</location>
    </subcellularLocation>
</comment>
<dbReference type="AlphaFoldDB" id="A0ABD1EU96"/>
<feature type="compositionally biased region" description="Acidic residues" evidence="23">
    <location>
        <begin position="164"/>
        <end position="177"/>
    </location>
</feature>
<dbReference type="InterPro" id="IPR019954">
    <property type="entry name" value="Ubiquitin_CS"/>
</dbReference>
<evidence type="ECO:0000313" key="25">
    <source>
        <dbReference type="EMBL" id="KAL1501299.1"/>
    </source>
</evidence>
<feature type="region of interest" description="Disordered" evidence="23">
    <location>
        <begin position="695"/>
        <end position="743"/>
    </location>
</feature>
<protein>
    <recommendedName>
        <fullName evidence="5">Large proline-rich protein BAG6</fullName>
    </recommendedName>
    <alternativeName>
        <fullName evidence="20">BCL2-associated athanogene 6</fullName>
    </alternativeName>
    <alternativeName>
        <fullName evidence="19">HLA-B-associated transcript 3</fullName>
    </alternativeName>
</protein>
<keyword evidence="18" id="KW-0539">Nucleus</keyword>
<evidence type="ECO:0000256" key="15">
    <source>
        <dbReference type="ARBA" id="ARBA00022871"/>
    </source>
</evidence>
<feature type="region of interest" description="Disordered" evidence="23">
    <location>
        <begin position="452"/>
        <end position="517"/>
    </location>
</feature>
<feature type="region of interest" description="Disordered" evidence="23">
    <location>
        <begin position="157"/>
        <end position="179"/>
    </location>
</feature>
<evidence type="ECO:0000259" key="24">
    <source>
        <dbReference type="PROSITE" id="PS50053"/>
    </source>
</evidence>
<dbReference type="GO" id="GO:0006325">
    <property type="term" value="P:chromatin organization"/>
    <property type="evidence" value="ECO:0007669"/>
    <property type="project" value="UniProtKB-KW"/>
</dbReference>
<dbReference type="PANTHER" id="PTHR15204">
    <property type="entry name" value="LARGE PROLINE-RICH PROTEIN BAG6"/>
    <property type="match status" value="1"/>
</dbReference>
<dbReference type="EMBL" id="JBDJPC010000005">
    <property type="protein sequence ID" value="KAL1501299.1"/>
    <property type="molecule type" value="Genomic_DNA"/>
</dbReference>
<dbReference type="Pfam" id="PF00240">
    <property type="entry name" value="ubiquitin"/>
    <property type="match status" value="1"/>
</dbReference>
<keyword evidence="6" id="KW-0813">Transport</keyword>
<dbReference type="Gene3D" id="3.10.20.90">
    <property type="entry name" value="Phosphatidylinositol 3-kinase Catalytic Subunit, Chain A, domain 1"/>
    <property type="match status" value="1"/>
</dbReference>
<dbReference type="InterPro" id="IPR021925">
    <property type="entry name" value="BAG6"/>
</dbReference>
<keyword evidence="7" id="KW-0963">Cytoplasm</keyword>
<keyword evidence="8" id="KW-0964">Secreted</keyword>
<keyword evidence="10" id="KW-0053">Apoptosis</keyword>
<dbReference type="PROSITE" id="PS50053">
    <property type="entry name" value="UBIQUITIN_2"/>
    <property type="match status" value="1"/>
</dbReference>
<dbReference type="GO" id="GO:0005634">
    <property type="term" value="C:nucleus"/>
    <property type="evidence" value="ECO:0007669"/>
    <property type="project" value="UniProtKB-SubCell"/>
</dbReference>
<evidence type="ECO:0000256" key="18">
    <source>
        <dbReference type="ARBA" id="ARBA00023242"/>
    </source>
</evidence>
<dbReference type="SUPFAM" id="SSF54236">
    <property type="entry name" value="Ubiquitin-like"/>
    <property type="match status" value="1"/>
</dbReference>
<evidence type="ECO:0000256" key="16">
    <source>
        <dbReference type="ARBA" id="ARBA00022990"/>
    </source>
</evidence>
<keyword evidence="9" id="KW-0597">Phosphoprotein</keyword>
<evidence type="ECO:0000256" key="3">
    <source>
        <dbReference type="ARBA" id="ARBA00004514"/>
    </source>
</evidence>
<dbReference type="SMART" id="SM00213">
    <property type="entry name" value="UBQ"/>
    <property type="match status" value="1"/>
</dbReference>
<feature type="region of interest" description="Disordered" evidence="23">
    <location>
        <begin position="558"/>
        <end position="601"/>
    </location>
</feature>
<feature type="compositionally biased region" description="Low complexity" evidence="23">
    <location>
        <begin position="579"/>
        <end position="599"/>
    </location>
</feature>